<gene>
    <name evidence="1" type="ORF">CBP36_11370</name>
</gene>
<dbReference type="RefSeq" id="WP_086927498.1">
    <property type="nucleotide sequence ID" value="NZ_CP021362.1"/>
</dbReference>
<evidence type="ECO:0000313" key="1">
    <source>
        <dbReference type="EMBL" id="ART59360.1"/>
    </source>
</evidence>
<reference evidence="1" key="1">
    <citation type="submission" date="2017-05" db="EMBL/GenBank/DDBJ databases">
        <title>Polyphasic characterization of four soil-derived phenanthrene-degrading Acidovorax strains and proposal of Acidovorax phenanthrenivorans sp. nov.</title>
        <authorList>
            <person name="Singleton D."/>
            <person name="Lee J."/>
            <person name="Dickey A.N."/>
            <person name="Stroud A."/>
            <person name="Scholl E.H."/>
            <person name="Wright F.A."/>
            <person name="Aitken M.D."/>
        </authorList>
    </citation>
    <scope>NUCLEOTIDE SEQUENCE</scope>
    <source>
        <strain evidence="1">P4</strain>
    </source>
</reference>
<dbReference type="Pfam" id="PF02597">
    <property type="entry name" value="ThiS"/>
    <property type="match status" value="1"/>
</dbReference>
<dbReference type="CDD" id="cd00565">
    <property type="entry name" value="Ubl_ThiS"/>
    <property type="match status" value="1"/>
</dbReference>
<dbReference type="NCBIfam" id="TIGR01683">
    <property type="entry name" value="thiS"/>
    <property type="match status" value="1"/>
</dbReference>
<dbReference type="PANTHER" id="PTHR34472:SF1">
    <property type="entry name" value="SULFUR CARRIER PROTEIN THIS"/>
    <property type="match status" value="1"/>
</dbReference>
<dbReference type="OrthoDB" id="9800283at2"/>
<dbReference type="Gene3D" id="3.10.20.30">
    <property type="match status" value="1"/>
</dbReference>
<accession>A0A240UEB3</accession>
<dbReference type="InterPro" id="IPR016155">
    <property type="entry name" value="Mopterin_synth/thiamin_S_b"/>
</dbReference>
<proteinExistence type="predicted"/>
<dbReference type="InterPro" id="IPR012675">
    <property type="entry name" value="Beta-grasp_dom_sf"/>
</dbReference>
<dbReference type="EMBL" id="CP021366">
    <property type="protein sequence ID" value="ART59360.1"/>
    <property type="molecule type" value="Genomic_DNA"/>
</dbReference>
<name>A0A240UEB3_9BURK</name>
<dbReference type="AlphaFoldDB" id="A0A240UEB3"/>
<dbReference type="SUPFAM" id="SSF54285">
    <property type="entry name" value="MoaD/ThiS"/>
    <property type="match status" value="1"/>
</dbReference>
<keyword evidence="2" id="KW-1185">Reference proteome</keyword>
<evidence type="ECO:0000313" key="2">
    <source>
        <dbReference type="Proteomes" id="UP000194440"/>
    </source>
</evidence>
<sequence>MNILINQTPHELPDGATLADAVAAVAARPPFAVAVNTVFVPNTRYAQQLLQAGDRVEIISPVTGG</sequence>
<dbReference type="InterPro" id="IPR010035">
    <property type="entry name" value="Thi_S"/>
</dbReference>
<dbReference type="KEGG" id="acis:CBP35_07560"/>
<dbReference type="Proteomes" id="UP000194440">
    <property type="component" value="Chromosome"/>
</dbReference>
<dbReference type="KEGG" id="acip:CBP36_11370"/>
<organism evidence="1 2">
    <name type="scientific">Acidovorax carolinensis</name>
    <dbReference type="NCBI Taxonomy" id="553814"/>
    <lineage>
        <taxon>Bacteria</taxon>
        <taxon>Pseudomonadati</taxon>
        <taxon>Pseudomonadota</taxon>
        <taxon>Betaproteobacteria</taxon>
        <taxon>Burkholderiales</taxon>
        <taxon>Comamonadaceae</taxon>
        <taxon>Acidovorax</taxon>
    </lineage>
</organism>
<dbReference type="InterPro" id="IPR003749">
    <property type="entry name" value="ThiS/MoaD-like"/>
</dbReference>
<protein>
    <submittedName>
        <fullName evidence="1">Thiamine biosynthesis protein ThiS</fullName>
    </submittedName>
</protein>
<dbReference type="PANTHER" id="PTHR34472">
    <property type="entry name" value="SULFUR CARRIER PROTEIN THIS"/>
    <property type="match status" value="1"/>
</dbReference>